<evidence type="ECO:0000313" key="1">
    <source>
        <dbReference type="EMBL" id="KAJ8676558.1"/>
    </source>
</evidence>
<dbReference type="EMBL" id="CM056742">
    <property type="protein sequence ID" value="KAJ8676558.1"/>
    <property type="molecule type" value="Genomic_DNA"/>
</dbReference>
<reference evidence="1" key="1">
    <citation type="submission" date="2023-04" db="EMBL/GenBank/DDBJ databases">
        <title>A chromosome-level genome assembly of the parasitoid wasp Eretmocerus hayati.</title>
        <authorList>
            <person name="Zhong Y."/>
            <person name="Liu S."/>
            <person name="Liu Y."/>
        </authorList>
    </citation>
    <scope>NUCLEOTIDE SEQUENCE</scope>
    <source>
        <strain evidence="1">ZJU_SS_LIU_2023</strain>
    </source>
</reference>
<organism evidence="1 2">
    <name type="scientific">Eretmocerus hayati</name>
    <dbReference type="NCBI Taxonomy" id="131215"/>
    <lineage>
        <taxon>Eukaryota</taxon>
        <taxon>Metazoa</taxon>
        <taxon>Ecdysozoa</taxon>
        <taxon>Arthropoda</taxon>
        <taxon>Hexapoda</taxon>
        <taxon>Insecta</taxon>
        <taxon>Pterygota</taxon>
        <taxon>Neoptera</taxon>
        <taxon>Endopterygota</taxon>
        <taxon>Hymenoptera</taxon>
        <taxon>Apocrita</taxon>
        <taxon>Proctotrupomorpha</taxon>
        <taxon>Chalcidoidea</taxon>
        <taxon>Aphelinidae</taxon>
        <taxon>Aphelininae</taxon>
        <taxon>Eretmocerus</taxon>
    </lineage>
</organism>
<accession>A0ACC2P0A7</accession>
<evidence type="ECO:0000313" key="2">
    <source>
        <dbReference type="Proteomes" id="UP001239111"/>
    </source>
</evidence>
<comment type="caution">
    <text evidence="1">The sequence shown here is derived from an EMBL/GenBank/DDBJ whole genome shotgun (WGS) entry which is preliminary data.</text>
</comment>
<gene>
    <name evidence="1" type="ORF">QAD02_012345</name>
</gene>
<proteinExistence type="predicted"/>
<protein>
    <submittedName>
        <fullName evidence="1">Uncharacterized protein</fullName>
    </submittedName>
</protein>
<name>A0ACC2P0A7_9HYME</name>
<dbReference type="Proteomes" id="UP001239111">
    <property type="component" value="Chromosome 2"/>
</dbReference>
<keyword evidence="2" id="KW-1185">Reference proteome</keyword>
<sequence>MRDITNSVKNDPPSFLLSSNYLDFGHAEIGVEKFSKRTPQTVCLTNHNIYDSFVIWNADTTGVFSITPPEAELRANHSLIFEICFDPCKEQTFYCTDLTARLFRLPCCLTNFNNADELFSNVIPEFVSLRLIGHTYNYGLNDWVPQYEIPESVTMPACVPASPTYTTFTMKNFGPQPLLFFFVPPTVTHYSVKPMAGLITQDQEQQIIGVQLFPEAENNRAYVERWAVRLNGSPSSEIYVDFQGFAEQPRLVFGEDDIVDFNPVHVGCEQSLAVPVRNLTRHSLRYEYMSQNFPEELRIEPLNGIVYPNETVYHDWSFMPKLEKDYDFGVSCSAIAEKDSKCHIIGIGVSGNSAHGFLLAVPEILSFGERVLGETCEMDFKIFNFSSVTIHFKLTHRQTKDIDLMGNPDDDLKISPLTDTISPAMKDLLPSQEASVEMIIPFADLEEGEKFYVKFLLENTNSHEVAWCLKKRKTCLCSEQAPKNKLTIKQSPGIGCFYCVHDDSCMIRPRRICLQKNETDVLSLEIKSYTLHPEGIFWDLDIGGDRLIILNIKFESSIISSGPSLEFRIGYIQQCSYTYHKAIWLYNNCPCEKKYCVETKNLALLNRKNYGIILTCLNPEGTIEGFSRAAVLFGFCPNRFGKFRTSVLVTMGSQESSLCIDAESSCELTKVSPSQDTCPLYDTFTCPDIHAYFNKDCIVLPLLSVHNRRTEIIMLHNHHSQDVFHYEWKNYEIPGVARIEVEPSKGLIQPQTLLTFLVHIFAGGYECSVDIDVFCDFVNVSQRRIYEKKKIEQTDLMRKTANDFIITEKGQSSLGSTAERKGTFKVEYLQKIEREAQQKWEKNRIYEVKAPLKPREKDDEKFFATFPFPYMNGKLHLGHAFSLSKCEFAARYNRLLGKKVLFPMGFHCTGMPIKACADKLKREMETFGYPPKFPVFEEEVKEKSNSDVVIVDKSKGKKSKAVAKAGTAKYQWQIMQSLGLKDEEIKHFANAEYWLDYFPPLAVQDLKAFGLHTDWRRSFITTDANPFFDSFVRWQFYHLKSRNKVKYGKRYTIYSPKDNQPCMDHDRQSGEGVGPQEYTLVKLRMKAPYPKKLKSVAEKTPVFLVAATLRPETMYGQTNCWLSPDIKYIAFSTVDGEVFICTERSARNMSWQGFTKEEGKVEILGELMGSDLLGLPLKSPKTSYDVIYTLPMLTIKEDKGTGVVTSVPSDSPDDYAALVDLKKKQPLRQKYGIADHMVLPFEPIPILELPGLGNLAAVTVYNQLNIQSQNDSVKLQQAKEIVYLKGFYEGVLLVGDYKNNKIQDVKKNIRDDLINSKEAVIYYEPEKLIMSRSGDECVVALCNQWYLNYGEPEWRGLTEKALENLETFHDEVRKNFQACLNWLHEYACSRTYGLGTKLPWDEQWLIESLSDSTIYMAYYTIAHLIQGGSFKGDKPNLLDIKAEQMTPEVWDYIFFKDSKLPSSKTCKIDKEYLELMRKEFHYWYPVDLRVSGKDLIQNHLTFFMYNHTAIWPNQPDMWPKGIRANGHLLLNSAKMSKSEGNFLTLSEAIQKFSADGARLCLADSGDSIEDANFVERTADAGILRLYTFIEWVKEVVEASTDSFRREEPNTFNDQVFDSEINLKIRETGDNYSKMLYKEALRTGFFELQSSKDKYLQLSALDGLNLSLLIRFIEVQTILLSPICPHVSEHVWGLIQKAGSVVCTRWPEIGQINETLIKSSEYLMDAAHSFRVRLINHMSAKFKKPQKNTQAEKPTAGVIYVAKTWPAWQSLVLTTMKELYLKNGKKLPENKVIAAEMGSKPDLKKYTKRVMPFVQTVKEKMDTIGIGALNLTLDFSESDVLTNSLEYLRSTLDLEDLEIKYADEADEKTKEECCPGAPFITFLTKPGLLIHFINPQKNNGLFDASIKISNGETVKQSILKLSKEMNIKDVSKTFIYRYEDPVLGPRMIPTSENILSGKEKISNDAVFLIDLEKETANVQEGSETYSVGEEVVYFVEQ</sequence>